<reference evidence="1 2" key="1">
    <citation type="submission" date="2016-02" db="EMBL/GenBank/DDBJ databases">
        <title>Secondary metabolites in Legionella.</title>
        <authorList>
            <person name="Tobias N.J."/>
            <person name="Bode H.B."/>
        </authorList>
    </citation>
    <scope>NUCLEOTIDE SEQUENCE [LARGE SCALE GENOMIC DNA]</scope>
    <source>
        <strain evidence="1 2">DSM 19216</strain>
    </source>
</reference>
<comment type="caution">
    <text evidence="1">The sequence shown here is derived from an EMBL/GenBank/DDBJ whole genome shotgun (WGS) entry which is preliminary data.</text>
</comment>
<dbReference type="Proteomes" id="UP000095229">
    <property type="component" value="Unassembled WGS sequence"/>
</dbReference>
<dbReference type="STRING" id="45071.Lpar_0716"/>
<dbReference type="EMBL" id="LSOG01000057">
    <property type="protein sequence ID" value="OEH47109.1"/>
    <property type="molecule type" value="Genomic_DNA"/>
</dbReference>
<proteinExistence type="predicted"/>
<protein>
    <submittedName>
        <fullName evidence="1">Uncharacterized protein</fullName>
    </submittedName>
</protein>
<sequence>MQIPHTKRANLYLDAAKRNSGLSFLFDCSKPVALRCTKLHVVMYSLKLKPKGQ</sequence>
<name>A0A1E5JRG2_9GAMM</name>
<keyword evidence="2" id="KW-1185">Reference proteome</keyword>
<accession>A0A1E5JRG2</accession>
<evidence type="ECO:0000313" key="1">
    <source>
        <dbReference type="EMBL" id="OEH47109.1"/>
    </source>
</evidence>
<gene>
    <name evidence="1" type="ORF">lpari_01884</name>
</gene>
<organism evidence="1 2">
    <name type="scientific">Legionella parisiensis</name>
    <dbReference type="NCBI Taxonomy" id="45071"/>
    <lineage>
        <taxon>Bacteria</taxon>
        <taxon>Pseudomonadati</taxon>
        <taxon>Pseudomonadota</taxon>
        <taxon>Gammaproteobacteria</taxon>
        <taxon>Legionellales</taxon>
        <taxon>Legionellaceae</taxon>
        <taxon>Legionella</taxon>
    </lineage>
</organism>
<evidence type="ECO:0000313" key="2">
    <source>
        <dbReference type="Proteomes" id="UP000095229"/>
    </source>
</evidence>
<dbReference type="AlphaFoldDB" id="A0A1E5JRG2"/>